<keyword evidence="7 21" id="KW-0808">Transferase</keyword>
<evidence type="ECO:0000313" key="24">
    <source>
        <dbReference type="RefSeq" id="XP_020102827.1"/>
    </source>
</evidence>
<comment type="catalytic activity">
    <reaction evidence="18 21">
        <text>[(1-&gt;4)-beta-D-glucosyl](n) + UDP-alpha-D-glucose = [(1-&gt;4)-beta-D-glucosyl](n+1) + UDP + H(+)</text>
        <dbReference type="Rhea" id="RHEA:19929"/>
        <dbReference type="Rhea" id="RHEA-COMP:10033"/>
        <dbReference type="Rhea" id="RHEA-COMP:10034"/>
        <dbReference type="ChEBI" id="CHEBI:15378"/>
        <dbReference type="ChEBI" id="CHEBI:18246"/>
        <dbReference type="ChEBI" id="CHEBI:58223"/>
        <dbReference type="ChEBI" id="CHEBI:58885"/>
        <dbReference type="EC" id="2.4.1.12"/>
    </reaction>
</comment>
<feature type="binding site" evidence="20">
    <location>
        <position position="347"/>
    </location>
    <ligand>
        <name>UDP-alpha-D-glucose</name>
        <dbReference type="ChEBI" id="CHEBI:58885"/>
    </ligand>
</feature>
<comment type="pathway">
    <text evidence="3 21">Glycan metabolism; plant cellulose biosynthesis.</text>
</comment>
<evidence type="ECO:0000256" key="1">
    <source>
        <dbReference type="ARBA" id="ARBA00001936"/>
    </source>
</evidence>
<accession>A0A6P5G4N2</accession>
<evidence type="ECO:0000313" key="23">
    <source>
        <dbReference type="Proteomes" id="UP000515123"/>
    </source>
</evidence>
<dbReference type="Gene3D" id="3.30.40.10">
    <property type="entry name" value="Zinc/RING finger domain, C3HC4 (zinc finger)"/>
    <property type="match status" value="1"/>
</dbReference>
<feature type="active site" evidence="19">
    <location>
        <position position="377"/>
    </location>
</feature>
<evidence type="ECO:0000256" key="15">
    <source>
        <dbReference type="ARBA" id="ARBA00023136"/>
    </source>
</evidence>
<dbReference type="Proteomes" id="UP000515123">
    <property type="component" value="Linkage group 14"/>
</dbReference>
<dbReference type="GO" id="GO:0071555">
    <property type="term" value="P:cell wall organization"/>
    <property type="evidence" value="ECO:0007669"/>
    <property type="project" value="UniProtKB-KW"/>
</dbReference>
<dbReference type="GO" id="GO:0030244">
    <property type="term" value="P:cellulose biosynthetic process"/>
    <property type="evidence" value="ECO:0007669"/>
    <property type="project" value="UniProtKB-KW"/>
</dbReference>
<dbReference type="EC" id="2.4.1.12" evidence="21"/>
<evidence type="ECO:0000256" key="18">
    <source>
        <dbReference type="ARBA" id="ARBA00048682"/>
    </source>
</evidence>
<feature type="transmembrane region" description="Helical" evidence="21">
    <location>
        <begin position="969"/>
        <end position="992"/>
    </location>
</feature>
<evidence type="ECO:0000256" key="4">
    <source>
        <dbReference type="ARBA" id="ARBA00007548"/>
    </source>
</evidence>
<feature type="domain" description="Cellulose synthase RING-type zinc finger" evidence="22">
    <location>
        <begin position="8"/>
        <end position="75"/>
    </location>
</feature>
<evidence type="ECO:0000256" key="6">
    <source>
        <dbReference type="ARBA" id="ARBA00022676"/>
    </source>
</evidence>
<keyword evidence="12 21" id="KW-0135">Cellulose biosynthesis</keyword>
<evidence type="ECO:0000256" key="8">
    <source>
        <dbReference type="ARBA" id="ARBA00022692"/>
    </source>
</evidence>
<keyword evidence="8 21" id="KW-0812">Transmembrane</keyword>
<keyword evidence="16" id="KW-0464">Manganese</keyword>
<dbReference type="SUPFAM" id="SSF57850">
    <property type="entry name" value="RING/U-box"/>
    <property type="match status" value="1"/>
</dbReference>
<evidence type="ECO:0000256" key="10">
    <source>
        <dbReference type="ARBA" id="ARBA00022771"/>
    </source>
</evidence>
<proteinExistence type="inferred from homology"/>
<feature type="binding site" evidence="20">
    <location>
        <position position="377"/>
    </location>
    <ligand>
        <name>UDP-alpha-D-glucose</name>
        <dbReference type="ChEBI" id="CHEBI:58885"/>
    </ligand>
</feature>
<dbReference type="GO" id="GO:0071669">
    <property type="term" value="P:plant-type cell wall organization or biogenesis"/>
    <property type="evidence" value="ECO:0007669"/>
    <property type="project" value="UniProtKB-ARBA"/>
</dbReference>
<evidence type="ECO:0000256" key="16">
    <source>
        <dbReference type="ARBA" id="ARBA00023211"/>
    </source>
</evidence>
<dbReference type="OrthoDB" id="72851at2759"/>
<keyword evidence="10 21" id="KW-0863">Zinc-finger</keyword>
<dbReference type="PANTHER" id="PTHR13301">
    <property type="entry name" value="X-BOX TRANSCRIPTION FACTOR-RELATED"/>
    <property type="match status" value="1"/>
</dbReference>
<feature type="transmembrane region" description="Helical" evidence="21">
    <location>
        <begin position="825"/>
        <end position="844"/>
    </location>
</feature>
<dbReference type="InterPro" id="IPR029044">
    <property type="entry name" value="Nucleotide-diphossugar_trans"/>
</dbReference>
<feature type="active site" evidence="19">
    <location>
        <position position="744"/>
    </location>
</feature>
<evidence type="ECO:0000256" key="2">
    <source>
        <dbReference type="ARBA" id="ARBA00004651"/>
    </source>
</evidence>
<evidence type="ECO:0000256" key="20">
    <source>
        <dbReference type="PIRSR" id="PIRSR605150-2"/>
    </source>
</evidence>
<feature type="transmembrane region" description="Helical" evidence="21">
    <location>
        <begin position="890"/>
        <end position="912"/>
    </location>
</feature>
<keyword evidence="23" id="KW-1185">Reference proteome</keyword>
<dbReference type="GO" id="GO:0008270">
    <property type="term" value="F:zinc ion binding"/>
    <property type="evidence" value="ECO:0007669"/>
    <property type="project" value="UniProtKB-KW"/>
</dbReference>
<feature type="transmembrane region" description="Helical" evidence="21">
    <location>
        <begin position="856"/>
        <end position="878"/>
    </location>
</feature>
<comment type="cofactor">
    <cofactor evidence="21">
        <name>Zn(2+)</name>
        <dbReference type="ChEBI" id="CHEBI:29105"/>
    </cofactor>
    <text evidence="21">Binds 2 Zn(2+) ions per subunit.</text>
</comment>
<name>A0A6P5G4N2_ANACO</name>
<keyword evidence="9 21" id="KW-0479">Metal-binding</keyword>
<sequence>MDDPIGTEVQDQVCLVCQSWLGLYQGEKLLVACEGCGFPVCGACYVVILKAGSQQCPKCNSLYRRQTGSYPTVDNERQSTADISTSYLSYILDSDNSGSSSTNGGLRSSVNCEVQDITNNSASPTKTSVSIDVPQRRTVQKPQRVYTELPSQFIKAVAFSHHKFCIWSWKKARSTRPPKLSVFVNVKSHIYSEKIQQQKSTEQKMSSPGRDQETLLEEDDSCYISERELNEIKKHEEFRQPLSRKVPVPSSKISPYRVAVIFRLVALAFFFRYRLLYPVSDAHGLWLTSVICEAWFSFSWLLEQLPKWKPIKRETYTQRLSFRYNLPGEPSEVASIDVFIGTVDPMKEPPLVTSNTVLSILAIDYPVEKVTCYVSDDGGSMLTLETLRETCQFARTWVPFCKKFNIEPRAPEYYFSQKVDYLKHNIFPSFVTERRTMKRQYEEFKVQINGLVEKFQNTPRDCWIMTDGNPWPGTDSQNHPGILQILLGHNVPNDAEEELPQLVYISREKRSGFHDNKMAGAMNSLLRVSALLTNGAYILNLNCNHYVNNSKAFLEAMCFMMDPNIKEKACFVQFPQRFNGGDASDSSNHSTVFYDVNLKGLDGIQGPFFVGTGCFFNRKALYGYDPPMEPKSSILNWYKPVKDKLIDSNDHCASTVDLEANTTDNTEPTTPDIKCTSLFQGLKQYFGQSPTLIASIIVKNATLSMSAAPEDLLKEAITVMSCDYEENTAWGRKIGWIYGSLTSDILTSLKMHVRGWRSIYCTPHRPAFIGTARVNLSDRLTQLLQWALGSMEILFSRHCPIWYAYGSRLKWLERIAYINATIYPLTSIPLVIYCTVPAICLITGKFIIPPISDIRSIWLAVLLISVFTTGLLELRWSGVGTEEWWRSQQFWVIGGVSSHLFAIIYAPVKILLGRKANLTVLTGKFTVDDLKELYALRWTSLLVVPTTIIIINLWAMISGISSAINNEHGSWSLMFIKLFFSFTVIFHLYPFLKGLLVHQQKVPTIVVIWSLLLATIFSMLWVRVNPFVTRFTGPNVEDCGIYC</sequence>
<comment type="similarity">
    <text evidence="4 21">Belongs to the glycosyltransferase 2 family. Plant cellulose synthase subfamily.</text>
</comment>
<keyword evidence="14" id="KW-0175">Coiled coil</keyword>
<dbReference type="UniPathway" id="UPA00695"/>
<protein>
    <recommendedName>
        <fullName evidence="21">Cellulose synthase</fullName>
        <ecNumber evidence="21">2.4.1.12</ecNumber>
    </recommendedName>
</protein>
<keyword evidence="13 21" id="KW-1133">Transmembrane helix</keyword>
<dbReference type="Pfam" id="PF14569">
    <property type="entry name" value="zf-UDP"/>
    <property type="match status" value="1"/>
</dbReference>
<evidence type="ECO:0000256" key="14">
    <source>
        <dbReference type="ARBA" id="ARBA00023054"/>
    </source>
</evidence>
<dbReference type="RefSeq" id="XP_020102827.1">
    <property type="nucleotide sequence ID" value="XM_020247238.1"/>
</dbReference>
<feature type="transmembrane region" description="Helical" evidence="21">
    <location>
        <begin position="1004"/>
        <end position="1022"/>
    </location>
</feature>
<evidence type="ECO:0000256" key="3">
    <source>
        <dbReference type="ARBA" id="ARBA00004768"/>
    </source>
</evidence>
<comment type="subcellular location">
    <subcellularLocation>
        <location evidence="2 21">Cell membrane</location>
        <topology evidence="2 21">Multi-pass membrane protein</topology>
    </subcellularLocation>
</comment>
<dbReference type="GeneID" id="109720255"/>
<dbReference type="InterPro" id="IPR027934">
    <property type="entry name" value="CES_Znf_RING"/>
</dbReference>
<evidence type="ECO:0000256" key="7">
    <source>
        <dbReference type="ARBA" id="ARBA00022679"/>
    </source>
</evidence>
<dbReference type="AlphaFoldDB" id="A0A6P5G4N2"/>
<feature type="binding site" evidence="20">
    <location>
        <position position="517"/>
    </location>
    <ligand>
        <name>UDP-alpha-D-glucose</name>
        <dbReference type="ChEBI" id="CHEBI:58885"/>
    </ligand>
</feature>
<keyword evidence="15 21" id="KW-0472">Membrane</keyword>
<evidence type="ECO:0000259" key="22">
    <source>
        <dbReference type="Pfam" id="PF14569"/>
    </source>
</evidence>
<reference evidence="24" key="2">
    <citation type="submission" date="2025-08" db="UniProtKB">
        <authorList>
            <consortium name="RefSeq"/>
        </authorList>
    </citation>
    <scope>IDENTIFICATION</scope>
    <source>
        <tissue evidence="24">Leaf</tissue>
    </source>
</reference>
<evidence type="ECO:0000256" key="21">
    <source>
        <dbReference type="RuleBase" id="RU361116"/>
    </source>
</evidence>
<evidence type="ECO:0000256" key="17">
    <source>
        <dbReference type="ARBA" id="ARBA00023316"/>
    </source>
</evidence>
<keyword evidence="11 21" id="KW-0862">Zinc</keyword>
<feature type="transmembrane region" description="Helical" evidence="21">
    <location>
        <begin position="933"/>
        <end position="957"/>
    </location>
</feature>
<reference evidence="23" key="1">
    <citation type="journal article" date="2015" name="Nat. Genet.">
        <title>The pineapple genome and the evolution of CAM photosynthesis.</title>
        <authorList>
            <person name="Ming R."/>
            <person name="VanBuren R."/>
            <person name="Wai C.M."/>
            <person name="Tang H."/>
            <person name="Schatz M.C."/>
            <person name="Bowers J.E."/>
            <person name="Lyons E."/>
            <person name="Wang M.L."/>
            <person name="Chen J."/>
            <person name="Biggers E."/>
            <person name="Zhang J."/>
            <person name="Huang L."/>
            <person name="Zhang L."/>
            <person name="Miao W."/>
            <person name="Zhang J."/>
            <person name="Ye Z."/>
            <person name="Miao C."/>
            <person name="Lin Z."/>
            <person name="Wang H."/>
            <person name="Zhou H."/>
            <person name="Yim W.C."/>
            <person name="Priest H.D."/>
            <person name="Zheng C."/>
            <person name="Woodhouse M."/>
            <person name="Edger P.P."/>
            <person name="Guyot R."/>
            <person name="Guo H.B."/>
            <person name="Guo H."/>
            <person name="Zheng G."/>
            <person name="Singh R."/>
            <person name="Sharma A."/>
            <person name="Min X."/>
            <person name="Zheng Y."/>
            <person name="Lee H."/>
            <person name="Gurtowski J."/>
            <person name="Sedlazeck F.J."/>
            <person name="Harkess A."/>
            <person name="McKain M.R."/>
            <person name="Liao Z."/>
            <person name="Fang J."/>
            <person name="Liu J."/>
            <person name="Zhang X."/>
            <person name="Zhang Q."/>
            <person name="Hu W."/>
            <person name="Qin Y."/>
            <person name="Wang K."/>
            <person name="Chen L.Y."/>
            <person name="Shirley N."/>
            <person name="Lin Y.R."/>
            <person name="Liu L.Y."/>
            <person name="Hernandez A.G."/>
            <person name="Wright C.L."/>
            <person name="Bulone V."/>
            <person name="Tuskan G.A."/>
            <person name="Heath K."/>
            <person name="Zee F."/>
            <person name="Moore P.H."/>
            <person name="Sunkar R."/>
            <person name="Leebens-Mack J.H."/>
            <person name="Mockler T."/>
            <person name="Bennetzen J.L."/>
            <person name="Freeling M."/>
            <person name="Sankoff D."/>
            <person name="Paterson A.H."/>
            <person name="Zhu X."/>
            <person name="Yang X."/>
            <person name="Smith J.A."/>
            <person name="Cushman J.C."/>
            <person name="Paull R.E."/>
            <person name="Yu Q."/>
        </authorList>
    </citation>
    <scope>NUCLEOTIDE SEQUENCE [LARGE SCALE GENOMIC DNA]</scope>
    <source>
        <strain evidence="23">cv. F153</strain>
    </source>
</reference>
<dbReference type="InterPro" id="IPR013083">
    <property type="entry name" value="Znf_RING/FYVE/PHD"/>
</dbReference>
<dbReference type="GO" id="GO:0016760">
    <property type="term" value="F:cellulose synthase (UDP-forming) activity"/>
    <property type="evidence" value="ECO:0007669"/>
    <property type="project" value="UniProtKB-EC"/>
</dbReference>
<evidence type="ECO:0000256" key="9">
    <source>
        <dbReference type="ARBA" id="ARBA00022723"/>
    </source>
</evidence>
<evidence type="ECO:0000256" key="12">
    <source>
        <dbReference type="ARBA" id="ARBA00022916"/>
    </source>
</evidence>
<organism evidence="23 24">
    <name type="scientific">Ananas comosus</name>
    <name type="common">Pineapple</name>
    <name type="synonym">Ananas ananas</name>
    <dbReference type="NCBI Taxonomy" id="4615"/>
    <lineage>
        <taxon>Eukaryota</taxon>
        <taxon>Viridiplantae</taxon>
        <taxon>Streptophyta</taxon>
        <taxon>Embryophyta</taxon>
        <taxon>Tracheophyta</taxon>
        <taxon>Spermatophyta</taxon>
        <taxon>Magnoliopsida</taxon>
        <taxon>Liliopsida</taxon>
        <taxon>Poales</taxon>
        <taxon>Bromeliaceae</taxon>
        <taxon>Bromelioideae</taxon>
        <taxon>Ananas</taxon>
    </lineage>
</organism>
<keyword evidence="6 21" id="KW-0328">Glycosyltransferase</keyword>
<comment type="cofactor">
    <cofactor evidence="1">
        <name>Mn(2+)</name>
        <dbReference type="ChEBI" id="CHEBI:29035"/>
    </cofactor>
</comment>
<evidence type="ECO:0000256" key="5">
    <source>
        <dbReference type="ARBA" id="ARBA00022475"/>
    </source>
</evidence>
<evidence type="ECO:0000256" key="19">
    <source>
        <dbReference type="PIRSR" id="PIRSR605150-1"/>
    </source>
</evidence>
<keyword evidence="17 21" id="KW-0961">Cell wall biogenesis/degradation</keyword>
<dbReference type="InterPro" id="IPR005150">
    <property type="entry name" value="Cellulose_synth"/>
</dbReference>
<dbReference type="Pfam" id="PF03552">
    <property type="entry name" value="Cellulose_synt"/>
    <property type="match status" value="1"/>
</dbReference>
<evidence type="ECO:0000256" key="11">
    <source>
        <dbReference type="ARBA" id="ARBA00022833"/>
    </source>
</evidence>
<dbReference type="Gene3D" id="3.90.550.10">
    <property type="entry name" value="Spore Coat Polysaccharide Biosynthesis Protein SpsA, Chain A"/>
    <property type="match status" value="1"/>
</dbReference>
<keyword evidence="5 21" id="KW-1003">Cell membrane</keyword>
<dbReference type="SUPFAM" id="SSF53448">
    <property type="entry name" value="Nucleotide-diphospho-sugar transferases"/>
    <property type="match status" value="1"/>
</dbReference>
<dbReference type="GO" id="GO:0005886">
    <property type="term" value="C:plasma membrane"/>
    <property type="evidence" value="ECO:0007669"/>
    <property type="project" value="UniProtKB-SubCell"/>
</dbReference>
<comment type="caution">
    <text evidence="21">Lacks conserved residue(s) required for the propagation of feature annotation.</text>
</comment>
<feature type="binding site" evidence="20">
    <location>
        <position position="348"/>
    </location>
    <ligand>
        <name>UDP-alpha-D-glucose</name>
        <dbReference type="ChEBI" id="CHEBI:58885"/>
    </ligand>
</feature>
<gene>
    <name evidence="24" type="primary">LOC109720255</name>
</gene>
<evidence type="ECO:0000256" key="13">
    <source>
        <dbReference type="ARBA" id="ARBA00022989"/>
    </source>
</evidence>